<dbReference type="Pfam" id="PF07681">
    <property type="entry name" value="DoxX"/>
    <property type="match status" value="1"/>
</dbReference>
<reference evidence="6 7" key="1">
    <citation type="submission" date="2018-01" db="EMBL/GenBank/DDBJ databases">
        <title>Twenty Corynebacterium bovis Genomes.</title>
        <authorList>
            <person name="Gulvik C.A."/>
        </authorList>
    </citation>
    <scope>NUCLEOTIDE SEQUENCE [LARGE SCALE GENOMIC DNA]</scope>
    <source>
        <strain evidence="6 7">16-2004</strain>
    </source>
</reference>
<evidence type="ECO:0000256" key="3">
    <source>
        <dbReference type="ARBA" id="ARBA00022989"/>
    </source>
</evidence>
<evidence type="ECO:0000256" key="4">
    <source>
        <dbReference type="ARBA" id="ARBA00023136"/>
    </source>
</evidence>
<dbReference type="AlphaFoldDB" id="A0A3R8PJE4"/>
<feature type="compositionally biased region" description="Basic and acidic residues" evidence="5">
    <location>
        <begin position="14"/>
        <end position="26"/>
    </location>
</feature>
<evidence type="ECO:0000256" key="2">
    <source>
        <dbReference type="ARBA" id="ARBA00022692"/>
    </source>
</evidence>
<dbReference type="OrthoDB" id="329282at2"/>
<sequence length="157" mass="16047">MFCSKNAKTTKTSTDAKAKGEGKDDGASTGSNSVARLGRLALSPIFLVGGQSAFSNAKAMAPMIEQKAKQVGLSNLPVPAETLIKVNGAGMMVLGTALGLGIAKKPAALGLVLSLIPTTLAGHAFWEEESEGDKKGQLIHFLKNTGLIGGLLAVASR</sequence>
<dbReference type="RefSeq" id="WP_010264548.1">
    <property type="nucleotide sequence ID" value="NZ_CP066067.1"/>
</dbReference>
<keyword evidence="3" id="KW-1133">Transmembrane helix</keyword>
<evidence type="ECO:0000313" key="6">
    <source>
        <dbReference type="EMBL" id="RRQ02914.1"/>
    </source>
</evidence>
<dbReference type="GO" id="GO:0016020">
    <property type="term" value="C:membrane"/>
    <property type="evidence" value="ECO:0007669"/>
    <property type="project" value="UniProtKB-SubCell"/>
</dbReference>
<evidence type="ECO:0000256" key="5">
    <source>
        <dbReference type="SAM" id="MobiDB-lite"/>
    </source>
</evidence>
<keyword evidence="2" id="KW-0812">Transmembrane</keyword>
<name>A0A3R8PJE4_9CORY</name>
<dbReference type="EMBL" id="PQNQ01000028">
    <property type="protein sequence ID" value="RRQ02914.1"/>
    <property type="molecule type" value="Genomic_DNA"/>
</dbReference>
<proteinExistence type="predicted"/>
<dbReference type="InterPro" id="IPR032808">
    <property type="entry name" value="DoxX"/>
</dbReference>
<comment type="caution">
    <text evidence="6">The sequence shown here is derived from an EMBL/GenBank/DDBJ whole genome shotgun (WGS) entry which is preliminary data.</text>
</comment>
<keyword evidence="4" id="KW-0472">Membrane</keyword>
<organism evidence="6 7">
    <name type="scientific">Corynebacterium bovis</name>
    <dbReference type="NCBI Taxonomy" id="36808"/>
    <lineage>
        <taxon>Bacteria</taxon>
        <taxon>Bacillati</taxon>
        <taxon>Actinomycetota</taxon>
        <taxon>Actinomycetes</taxon>
        <taxon>Mycobacteriales</taxon>
        <taxon>Corynebacteriaceae</taxon>
        <taxon>Corynebacterium</taxon>
    </lineage>
</organism>
<protein>
    <submittedName>
        <fullName evidence="6">DoxX family protein</fullName>
    </submittedName>
</protein>
<evidence type="ECO:0000256" key="1">
    <source>
        <dbReference type="ARBA" id="ARBA00004141"/>
    </source>
</evidence>
<dbReference type="Proteomes" id="UP000278422">
    <property type="component" value="Unassembled WGS sequence"/>
</dbReference>
<feature type="region of interest" description="Disordered" evidence="5">
    <location>
        <begin position="1"/>
        <end position="30"/>
    </location>
</feature>
<gene>
    <name evidence="6" type="ORF">CXF42_08730</name>
</gene>
<accession>A0A3R8PJE4</accession>
<dbReference type="GeneID" id="60809233"/>
<comment type="subcellular location">
    <subcellularLocation>
        <location evidence="1">Membrane</location>
        <topology evidence="1">Multi-pass membrane protein</topology>
    </subcellularLocation>
</comment>
<keyword evidence="7" id="KW-1185">Reference proteome</keyword>
<evidence type="ECO:0000313" key="7">
    <source>
        <dbReference type="Proteomes" id="UP000278422"/>
    </source>
</evidence>